<protein>
    <recommendedName>
        <fullName evidence="4">NB-ARC domain-containing protein</fullName>
    </recommendedName>
</protein>
<sequence length="338" mass="39115">MDRKIVEEEKEYKDTRIWNTNIVPMHGITTKLESIILDYNMKDILRRFIIKELHFCSLRILIYNIDAKQSKDVFEIFILLVENGTKLKILLLRGYHYRISYGFHMSKIKLLAVMCSEEFWKVFEELTILSLIGFTLSEPLPRILFTICTLMRLDLDGSIKLNVVQKGFKNLTNLTNMRLLNNKTLNIMSKEWTNLTSLKILDMSRCSSLTSLPNKMTNLFSLEELYLTSCSSLTNLRNELANLSYLRRFDLRYCSSLKSLPNELTNLSSLKELNLKLANLSSLTVFNLGSWSSLKSLPNELANLSFLTRFNLSSCSSLTSLSNELENLSTLKVLYLEH</sequence>
<gene>
    <name evidence="1" type="ORF">PHYPA_025180</name>
</gene>
<dbReference type="PANTHER" id="PTHR47186:SF3">
    <property type="entry name" value="OS09G0267800 PROTEIN"/>
    <property type="match status" value="1"/>
</dbReference>
<reference evidence="1 3" key="2">
    <citation type="journal article" date="2018" name="Plant J.">
        <title>The Physcomitrella patens chromosome-scale assembly reveals moss genome structure and evolution.</title>
        <authorList>
            <person name="Lang D."/>
            <person name="Ullrich K.K."/>
            <person name="Murat F."/>
            <person name="Fuchs J."/>
            <person name="Jenkins J."/>
            <person name="Haas F.B."/>
            <person name="Piednoel M."/>
            <person name="Gundlach H."/>
            <person name="Van Bel M."/>
            <person name="Meyberg R."/>
            <person name="Vives C."/>
            <person name="Morata J."/>
            <person name="Symeonidi A."/>
            <person name="Hiss M."/>
            <person name="Muchero W."/>
            <person name="Kamisugi Y."/>
            <person name="Saleh O."/>
            <person name="Blanc G."/>
            <person name="Decker E.L."/>
            <person name="van Gessel N."/>
            <person name="Grimwood J."/>
            <person name="Hayes R.D."/>
            <person name="Graham S.W."/>
            <person name="Gunter L.E."/>
            <person name="McDaniel S.F."/>
            <person name="Hoernstein S.N.W."/>
            <person name="Larsson A."/>
            <person name="Li F.W."/>
            <person name="Perroud P.F."/>
            <person name="Phillips J."/>
            <person name="Ranjan P."/>
            <person name="Rokshar D.S."/>
            <person name="Rothfels C.J."/>
            <person name="Schneider L."/>
            <person name="Shu S."/>
            <person name="Stevenson D.W."/>
            <person name="Thummler F."/>
            <person name="Tillich M."/>
            <person name="Villarreal Aguilar J.C."/>
            <person name="Widiez T."/>
            <person name="Wong G.K."/>
            <person name="Wymore A."/>
            <person name="Zhang Y."/>
            <person name="Zimmer A.D."/>
            <person name="Quatrano R.S."/>
            <person name="Mayer K.F.X."/>
            <person name="Goodstein D."/>
            <person name="Casacuberta J.M."/>
            <person name="Vandepoele K."/>
            <person name="Reski R."/>
            <person name="Cuming A.C."/>
            <person name="Tuskan G.A."/>
            <person name="Maumus F."/>
            <person name="Salse J."/>
            <person name="Schmutz J."/>
            <person name="Rensing S.A."/>
        </authorList>
    </citation>
    <scope>NUCLEOTIDE SEQUENCE [LARGE SCALE GENOMIC DNA]</scope>
    <source>
        <strain evidence="2 3">cv. Gransden 2004</strain>
    </source>
</reference>
<reference evidence="2" key="3">
    <citation type="submission" date="2020-12" db="UniProtKB">
        <authorList>
            <consortium name="EnsemblPlants"/>
        </authorList>
    </citation>
    <scope>IDENTIFICATION</scope>
</reference>
<dbReference type="Gene3D" id="3.80.10.10">
    <property type="entry name" value="Ribonuclease Inhibitor"/>
    <property type="match status" value="1"/>
</dbReference>
<dbReference type="EMBL" id="ABEU02000020">
    <property type="protein sequence ID" value="PNR33237.1"/>
    <property type="molecule type" value="Genomic_DNA"/>
</dbReference>
<proteinExistence type="predicted"/>
<dbReference type="Proteomes" id="UP000006727">
    <property type="component" value="Chromosome 20"/>
</dbReference>
<dbReference type="SUPFAM" id="SSF52058">
    <property type="entry name" value="L domain-like"/>
    <property type="match status" value="1"/>
</dbReference>
<name>A0A2K1IVD1_PHYPA</name>
<reference evidence="1 3" key="1">
    <citation type="journal article" date="2008" name="Science">
        <title>The Physcomitrella genome reveals evolutionary insights into the conquest of land by plants.</title>
        <authorList>
            <person name="Rensing S."/>
            <person name="Lang D."/>
            <person name="Zimmer A."/>
            <person name="Terry A."/>
            <person name="Salamov A."/>
            <person name="Shapiro H."/>
            <person name="Nishiyama T."/>
            <person name="Perroud P.-F."/>
            <person name="Lindquist E."/>
            <person name="Kamisugi Y."/>
            <person name="Tanahashi T."/>
            <person name="Sakakibara K."/>
            <person name="Fujita T."/>
            <person name="Oishi K."/>
            <person name="Shin-I T."/>
            <person name="Kuroki Y."/>
            <person name="Toyoda A."/>
            <person name="Suzuki Y."/>
            <person name="Hashimoto A."/>
            <person name="Yamaguchi K."/>
            <person name="Sugano A."/>
            <person name="Kohara Y."/>
            <person name="Fujiyama A."/>
            <person name="Anterola A."/>
            <person name="Aoki S."/>
            <person name="Ashton N."/>
            <person name="Barbazuk W.B."/>
            <person name="Barker E."/>
            <person name="Bennetzen J."/>
            <person name="Bezanilla M."/>
            <person name="Blankenship R."/>
            <person name="Cho S.H."/>
            <person name="Dutcher S."/>
            <person name="Estelle M."/>
            <person name="Fawcett J.A."/>
            <person name="Gundlach H."/>
            <person name="Hanada K."/>
            <person name="Heyl A."/>
            <person name="Hicks K.A."/>
            <person name="Hugh J."/>
            <person name="Lohr M."/>
            <person name="Mayer K."/>
            <person name="Melkozernov A."/>
            <person name="Murata T."/>
            <person name="Nelson D."/>
            <person name="Pils B."/>
            <person name="Prigge M."/>
            <person name="Reiss B."/>
            <person name="Renner T."/>
            <person name="Rombauts S."/>
            <person name="Rushton P."/>
            <person name="Sanderfoot A."/>
            <person name="Schween G."/>
            <person name="Shiu S.-H."/>
            <person name="Stueber K."/>
            <person name="Theodoulou F.L."/>
            <person name="Tu H."/>
            <person name="Van de Peer Y."/>
            <person name="Verrier P.J."/>
            <person name="Waters E."/>
            <person name="Wood A."/>
            <person name="Yang L."/>
            <person name="Cove D."/>
            <person name="Cuming A."/>
            <person name="Hasebe M."/>
            <person name="Lucas S."/>
            <person name="Mishler D.B."/>
            <person name="Reski R."/>
            <person name="Grigoriev I."/>
            <person name="Quatrano R.S."/>
            <person name="Boore J.L."/>
        </authorList>
    </citation>
    <scope>NUCLEOTIDE SEQUENCE [LARGE SCALE GENOMIC DNA]</scope>
    <source>
        <strain evidence="2 3">cv. Gransden 2004</strain>
    </source>
</reference>
<dbReference type="Gramene" id="Pp3c20_15954V3.1">
    <property type="protein sequence ID" value="Pp3c20_15954V3.1"/>
    <property type="gene ID" value="Pp3c20_15954"/>
</dbReference>
<dbReference type="InterPro" id="IPR032675">
    <property type="entry name" value="LRR_dom_sf"/>
</dbReference>
<dbReference type="AlphaFoldDB" id="A0A2K1IVD1"/>
<evidence type="ECO:0000313" key="2">
    <source>
        <dbReference type="EnsemblPlants" id="Pp3c20_15954V3.1"/>
    </source>
</evidence>
<dbReference type="STRING" id="3218.A0A2K1IVD1"/>
<evidence type="ECO:0000313" key="1">
    <source>
        <dbReference type="EMBL" id="PNR33237.1"/>
    </source>
</evidence>
<evidence type="ECO:0008006" key="4">
    <source>
        <dbReference type="Google" id="ProtNLM"/>
    </source>
</evidence>
<dbReference type="InParanoid" id="A0A2K1IVD1"/>
<evidence type="ECO:0000313" key="3">
    <source>
        <dbReference type="Proteomes" id="UP000006727"/>
    </source>
</evidence>
<keyword evidence="3" id="KW-1185">Reference proteome</keyword>
<dbReference type="EnsemblPlants" id="Pp3c20_15954V3.1">
    <property type="protein sequence ID" value="Pp3c20_15954V3.1"/>
    <property type="gene ID" value="Pp3c20_15954"/>
</dbReference>
<dbReference type="PANTHER" id="PTHR47186">
    <property type="entry name" value="LEUCINE-RICH REPEAT-CONTAINING PROTEIN 57"/>
    <property type="match status" value="1"/>
</dbReference>
<organism evidence="1">
    <name type="scientific">Physcomitrium patens</name>
    <name type="common">Spreading-leaved earth moss</name>
    <name type="synonym">Physcomitrella patens</name>
    <dbReference type="NCBI Taxonomy" id="3218"/>
    <lineage>
        <taxon>Eukaryota</taxon>
        <taxon>Viridiplantae</taxon>
        <taxon>Streptophyta</taxon>
        <taxon>Embryophyta</taxon>
        <taxon>Bryophyta</taxon>
        <taxon>Bryophytina</taxon>
        <taxon>Bryopsida</taxon>
        <taxon>Funariidae</taxon>
        <taxon>Funariales</taxon>
        <taxon>Funariaceae</taxon>
        <taxon>Physcomitrium</taxon>
    </lineage>
</organism>
<accession>A0A2K1IVD1</accession>